<dbReference type="EMBL" id="UINC01013012">
    <property type="protein sequence ID" value="SVA56472.1"/>
    <property type="molecule type" value="Genomic_DNA"/>
</dbReference>
<gene>
    <name evidence="2" type="ORF">METZ01_LOCUS109326</name>
</gene>
<accession>A0A381WVX1</accession>
<dbReference type="AlphaFoldDB" id="A0A381WVX1"/>
<keyword evidence="1" id="KW-0812">Transmembrane</keyword>
<keyword evidence="1" id="KW-1133">Transmembrane helix</keyword>
<evidence type="ECO:0000256" key="1">
    <source>
        <dbReference type="SAM" id="Phobius"/>
    </source>
</evidence>
<protein>
    <submittedName>
        <fullName evidence="2">Uncharacterized protein</fullName>
    </submittedName>
</protein>
<evidence type="ECO:0000313" key="2">
    <source>
        <dbReference type="EMBL" id="SVA56472.1"/>
    </source>
</evidence>
<keyword evidence="1" id="KW-0472">Membrane</keyword>
<name>A0A381WVX1_9ZZZZ</name>
<proteinExistence type="predicted"/>
<reference evidence="2" key="1">
    <citation type="submission" date="2018-05" db="EMBL/GenBank/DDBJ databases">
        <authorList>
            <person name="Lanie J.A."/>
            <person name="Ng W.-L."/>
            <person name="Kazmierczak K.M."/>
            <person name="Andrzejewski T.M."/>
            <person name="Davidsen T.M."/>
            <person name="Wayne K.J."/>
            <person name="Tettelin H."/>
            <person name="Glass J.I."/>
            <person name="Rusch D."/>
            <person name="Podicherti R."/>
            <person name="Tsui H.-C.T."/>
            <person name="Winkler M.E."/>
        </authorList>
    </citation>
    <scope>NUCLEOTIDE SEQUENCE</scope>
</reference>
<sequence length="51" mass="5774">MINQDKKYLLIFAGLAFIPFAILILFNAWALLSSLFFPEYNPVAIICGPRV</sequence>
<feature type="transmembrane region" description="Helical" evidence="1">
    <location>
        <begin position="9"/>
        <end position="32"/>
    </location>
</feature>
<organism evidence="2">
    <name type="scientific">marine metagenome</name>
    <dbReference type="NCBI Taxonomy" id="408172"/>
    <lineage>
        <taxon>unclassified sequences</taxon>
        <taxon>metagenomes</taxon>
        <taxon>ecological metagenomes</taxon>
    </lineage>
</organism>